<feature type="signal peptide" evidence="1">
    <location>
        <begin position="1"/>
        <end position="19"/>
    </location>
</feature>
<sequence length="181" mass="20626">MVPALVPVLFPCLLTIVSSPQVYEKYIRTKALSIVYYCTSMLVAMSGVYKTETTALIGPMLKPWMDQFSIILEHPVQSEDPNDWSIRMEVLKCLNQFVQNLPGLTESEFMVIIRPLWETFVSSLGVYVRSSIEGTEDSFEGRYDSDGAEKSLDSYVIQVTLMMHLVGSNFYKYFILSNKSF</sequence>
<evidence type="ECO:0000256" key="1">
    <source>
        <dbReference type="SAM" id="SignalP"/>
    </source>
</evidence>
<gene>
    <name evidence="2" type="primary">Ipo9_1</name>
    <name evidence="2" type="ORF">CFP56_020273</name>
</gene>
<evidence type="ECO:0000313" key="2">
    <source>
        <dbReference type="EMBL" id="KAK7838073.1"/>
    </source>
</evidence>
<reference evidence="2 3" key="1">
    <citation type="journal article" date="2018" name="Sci. Data">
        <title>The draft genome sequence of cork oak.</title>
        <authorList>
            <person name="Ramos A.M."/>
            <person name="Usie A."/>
            <person name="Barbosa P."/>
            <person name="Barros P.M."/>
            <person name="Capote T."/>
            <person name="Chaves I."/>
            <person name="Simoes F."/>
            <person name="Abreu I."/>
            <person name="Carrasquinho I."/>
            <person name="Faro C."/>
            <person name="Guimaraes J.B."/>
            <person name="Mendonca D."/>
            <person name="Nobrega F."/>
            <person name="Rodrigues L."/>
            <person name="Saibo N.J.M."/>
            <person name="Varela M.C."/>
            <person name="Egas C."/>
            <person name="Matos J."/>
            <person name="Miguel C.M."/>
            <person name="Oliveira M.M."/>
            <person name="Ricardo C.P."/>
            <person name="Goncalves S."/>
        </authorList>
    </citation>
    <scope>NUCLEOTIDE SEQUENCE [LARGE SCALE GENOMIC DNA]</scope>
    <source>
        <strain evidence="3">cv. HL8</strain>
    </source>
</reference>
<dbReference type="GO" id="GO:0005829">
    <property type="term" value="C:cytosol"/>
    <property type="evidence" value="ECO:0007669"/>
    <property type="project" value="TreeGrafter"/>
</dbReference>
<dbReference type="InterPro" id="IPR016024">
    <property type="entry name" value="ARM-type_fold"/>
</dbReference>
<dbReference type="EMBL" id="PKMF04000314">
    <property type="protein sequence ID" value="KAK7838073.1"/>
    <property type="molecule type" value="Genomic_DNA"/>
</dbReference>
<comment type="caution">
    <text evidence="2">The sequence shown here is derived from an EMBL/GenBank/DDBJ whole genome shotgun (WGS) entry which is preliminary data.</text>
</comment>
<dbReference type="GO" id="GO:0005635">
    <property type="term" value="C:nuclear envelope"/>
    <property type="evidence" value="ECO:0007669"/>
    <property type="project" value="TreeGrafter"/>
</dbReference>
<dbReference type="SUPFAM" id="SSF48371">
    <property type="entry name" value="ARM repeat"/>
    <property type="match status" value="1"/>
</dbReference>
<keyword evidence="3" id="KW-1185">Reference proteome</keyword>
<dbReference type="Proteomes" id="UP000237347">
    <property type="component" value="Unassembled WGS sequence"/>
</dbReference>
<dbReference type="InterPro" id="IPR011989">
    <property type="entry name" value="ARM-like"/>
</dbReference>
<dbReference type="PANTHER" id="PTHR10997:SF9">
    <property type="entry name" value="IMPORTIN-9"/>
    <property type="match status" value="1"/>
</dbReference>
<dbReference type="GO" id="GO:0006606">
    <property type="term" value="P:protein import into nucleus"/>
    <property type="evidence" value="ECO:0007669"/>
    <property type="project" value="TreeGrafter"/>
</dbReference>
<proteinExistence type="predicted"/>
<evidence type="ECO:0000313" key="3">
    <source>
        <dbReference type="Proteomes" id="UP000237347"/>
    </source>
</evidence>
<dbReference type="Gene3D" id="1.25.10.10">
    <property type="entry name" value="Leucine-rich Repeat Variant"/>
    <property type="match status" value="1"/>
</dbReference>
<dbReference type="PANTHER" id="PTHR10997">
    <property type="entry name" value="IMPORTIN-7, 8, 11"/>
    <property type="match status" value="1"/>
</dbReference>
<name>A0AAW0KHE5_QUESU</name>
<dbReference type="AlphaFoldDB" id="A0AAW0KHE5"/>
<keyword evidence="1" id="KW-0732">Signal</keyword>
<accession>A0AAW0KHE5</accession>
<protein>
    <submittedName>
        <fullName evidence="2">Importin-9</fullName>
    </submittedName>
</protein>
<organism evidence="2 3">
    <name type="scientific">Quercus suber</name>
    <name type="common">Cork oak</name>
    <dbReference type="NCBI Taxonomy" id="58331"/>
    <lineage>
        <taxon>Eukaryota</taxon>
        <taxon>Viridiplantae</taxon>
        <taxon>Streptophyta</taxon>
        <taxon>Embryophyta</taxon>
        <taxon>Tracheophyta</taxon>
        <taxon>Spermatophyta</taxon>
        <taxon>Magnoliopsida</taxon>
        <taxon>eudicotyledons</taxon>
        <taxon>Gunneridae</taxon>
        <taxon>Pentapetalae</taxon>
        <taxon>rosids</taxon>
        <taxon>fabids</taxon>
        <taxon>Fagales</taxon>
        <taxon>Fagaceae</taxon>
        <taxon>Quercus</taxon>
    </lineage>
</organism>
<feature type="chain" id="PRO_5043508430" evidence="1">
    <location>
        <begin position="20"/>
        <end position="181"/>
    </location>
</feature>